<proteinExistence type="predicted"/>
<protein>
    <submittedName>
        <fullName evidence="1">TPR repeat protein</fullName>
    </submittedName>
</protein>
<reference evidence="1" key="1">
    <citation type="submission" date="2021-03" db="EMBL/GenBank/DDBJ databases">
        <title>Genomic Encyclopedia of Type Strains, Phase IV (KMG-IV): sequencing the most valuable type-strain genomes for metagenomic binning, comparative biology and taxonomic classification.</title>
        <authorList>
            <person name="Goeker M."/>
        </authorList>
    </citation>
    <scope>NUCLEOTIDE SEQUENCE</scope>
    <source>
        <strain evidence="1">DSM 18131</strain>
    </source>
</reference>
<dbReference type="EMBL" id="JAGGJR010000008">
    <property type="protein sequence ID" value="MBP1874936.1"/>
    <property type="molecule type" value="Genomic_DNA"/>
</dbReference>
<dbReference type="Proteomes" id="UP000823773">
    <property type="component" value="Unassembled WGS sequence"/>
</dbReference>
<name>A0ACC5T1C3_ENSAD</name>
<keyword evidence="2" id="KW-1185">Reference proteome</keyword>
<evidence type="ECO:0000313" key="1">
    <source>
        <dbReference type="EMBL" id="MBP1874936.1"/>
    </source>
</evidence>
<gene>
    <name evidence="1" type="ORF">J2Z19_004669</name>
</gene>
<comment type="caution">
    <text evidence="1">The sequence shown here is derived from an EMBL/GenBank/DDBJ whole genome shotgun (WGS) entry which is preliminary data.</text>
</comment>
<accession>A0ACC5T1C3</accession>
<evidence type="ECO:0000313" key="2">
    <source>
        <dbReference type="Proteomes" id="UP000823773"/>
    </source>
</evidence>
<organism evidence="1 2">
    <name type="scientific">Ensifer adhaerens</name>
    <name type="common">Sinorhizobium morelense</name>
    <dbReference type="NCBI Taxonomy" id="106592"/>
    <lineage>
        <taxon>Bacteria</taxon>
        <taxon>Pseudomonadati</taxon>
        <taxon>Pseudomonadota</taxon>
        <taxon>Alphaproteobacteria</taxon>
        <taxon>Hyphomicrobiales</taxon>
        <taxon>Rhizobiaceae</taxon>
        <taxon>Sinorhizobium/Ensifer group</taxon>
        <taxon>Ensifer</taxon>
    </lineage>
</organism>
<sequence>MIQNAVRRLKTIFTPRLSAANVSPRLLELATSGNLDAQAVLGEIYFNDGREENYAASYHWNGQAARQGHAASQARLATIYHQGLGIEPDPQEALRWWRSAAHKGHDVARQAIDRHNQYDGGVDLNTAPAGFRAALDPRGRPRGAAKGTPADSLSPQALEISEEEQIDGRRS</sequence>